<name>A0AAU9XMU1_9CNID</name>
<keyword evidence="2" id="KW-1185">Reference proteome</keyword>
<dbReference type="Proteomes" id="UP001159428">
    <property type="component" value="Unassembled WGS sequence"/>
</dbReference>
<dbReference type="SUPFAM" id="SSF53098">
    <property type="entry name" value="Ribonuclease H-like"/>
    <property type="match status" value="1"/>
</dbReference>
<dbReference type="InterPro" id="IPR012337">
    <property type="entry name" value="RNaseH-like_sf"/>
</dbReference>
<sequence length="206" mass="23241">MKYLTHRSPCAVREMFLVVGQVMLNSILQKLHNANYWGLKMDEVTDISVLELLVTFIQYVHDGEVKTNFLFAEDLLKASSSADANTIYTGYQIPKMTELNMEIDKVSSLVSDGASVMLGSRTGLAARLKEVNSGIISIHCICQKLALACVDTANDVEYIGTVEDLLRQLWKYLENFPKRMAIYLKVQEEVNLLTCQRKAETLQPRS</sequence>
<gene>
    <name evidence="1" type="ORF">PMEA_00026612</name>
</gene>
<dbReference type="AlphaFoldDB" id="A0AAU9XMU1"/>
<protein>
    <submittedName>
        <fullName evidence="1">Uncharacterized protein</fullName>
    </submittedName>
</protein>
<dbReference type="PANTHER" id="PTHR46880:SF5">
    <property type="entry name" value="DUF4371 DOMAIN-CONTAINING PROTEIN"/>
    <property type="match status" value="1"/>
</dbReference>
<accession>A0AAU9XMU1</accession>
<evidence type="ECO:0000313" key="1">
    <source>
        <dbReference type="EMBL" id="CAH3152234.1"/>
    </source>
</evidence>
<proteinExistence type="predicted"/>
<dbReference type="EMBL" id="CALNXJ010000050">
    <property type="protein sequence ID" value="CAH3152234.1"/>
    <property type="molecule type" value="Genomic_DNA"/>
</dbReference>
<dbReference type="PANTHER" id="PTHR46880">
    <property type="entry name" value="RAS-ASSOCIATING DOMAIN-CONTAINING PROTEIN"/>
    <property type="match status" value="1"/>
</dbReference>
<organism evidence="1 2">
    <name type="scientific">Pocillopora meandrina</name>
    <dbReference type="NCBI Taxonomy" id="46732"/>
    <lineage>
        <taxon>Eukaryota</taxon>
        <taxon>Metazoa</taxon>
        <taxon>Cnidaria</taxon>
        <taxon>Anthozoa</taxon>
        <taxon>Hexacorallia</taxon>
        <taxon>Scleractinia</taxon>
        <taxon>Astrocoeniina</taxon>
        <taxon>Pocilloporidae</taxon>
        <taxon>Pocillopora</taxon>
    </lineage>
</organism>
<comment type="caution">
    <text evidence="1">The sequence shown here is derived from an EMBL/GenBank/DDBJ whole genome shotgun (WGS) entry which is preliminary data.</text>
</comment>
<evidence type="ECO:0000313" key="2">
    <source>
        <dbReference type="Proteomes" id="UP001159428"/>
    </source>
</evidence>
<reference evidence="1 2" key="1">
    <citation type="submission" date="2022-05" db="EMBL/GenBank/DDBJ databases">
        <authorList>
            <consortium name="Genoscope - CEA"/>
            <person name="William W."/>
        </authorList>
    </citation>
    <scope>NUCLEOTIDE SEQUENCE [LARGE SCALE GENOMIC DNA]</scope>
</reference>